<evidence type="ECO:0000256" key="1">
    <source>
        <dbReference type="SAM" id="MobiDB-lite"/>
    </source>
</evidence>
<sequence>MRHKIVRWRTPLMPVVLAPLALVAVTGLGVVAHGRVPVRVESGPFTIPPVLGHARPLVIRGDRPQRPPASTSGARARGARSSRAA</sequence>
<feature type="compositionally biased region" description="Low complexity" evidence="1">
    <location>
        <begin position="69"/>
        <end position="85"/>
    </location>
</feature>
<name>A0A2T0SCF7_9PSEU</name>
<organism evidence="2 3">
    <name type="scientific">Umezawaea tangerina</name>
    <dbReference type="NCBI Taxonomy" id="84725"/>
    <lineage>
        <taxon>Bacteria</taxon>
        <taxon>Bacillati</taxon>
        <taxon>Actinomycetota</taxon>
        <taxon>Actinomycetes</taxon>
        <taxon>Pseudonocardiales</taxon>
        <taxon>Pseudonocardiaceae</taxon>
        <taxon>Umezawaea</taxon>
    </lineage>
</organism>
<reference evidence="2 3" key="1">
    <citation type="submission" date="2018-03" db="EMBL/GenBank/DDBJ databases">
        <title>Genomic Encyclopedia of Archaeal and Bacterial Type Strains, Phase II (KMG-II): from individual species to whole genera.</title>
        <authorList>
            <person name="Goeker M."/>
        </authorList>
    </citation>
    <scope>NUCLEOTIDE SEQUENCE [LARGE SCALE GENOMIC DNA]</scope>
    <source>
        <strain evidence="2 3">DSM 44720</strain>
    </source>
</reference>
<dbReference type="EMBL" id="PVTF01000023">
    <property type="protein sequence ID" value="PRY31003.1"/>
    <property type="molecule type" value="Genomic_DNA"/>
</dbReference>
<proteinExistence type="predicted"/>
<evidence type="ECO:0000313" key="3">
    <source>
        <dbReference type="Proteomes" id="UP000239494"/>
    </source>
</evidence>
<feature type="region of interest" description="Disordered" evidence="1">
    <location>
        <begin position="58"/>
        <end position="85"/>
    </location>
</feature>
<comment type="caution">
    <text evidence="2">The sequence shown here is derived from an EMBL/GenBank/DDBJ whole genome shotgun (WGS) entry which is preliminary data.</text>
</comment>
<dbReference type="RefSeq" id="WP_106196667.1">
    <property type="nucleotide sequence ID" value="NZ_PVTF01000023.1"/>
</dbReference>
<accession>A0A2T0SCF7</accession>
<protein>
    <submittedName>
        <fullName evidence="2">Uncharacterized protein</fullName>
    </submittedName>
</protein>
<gene>
    <name evidence="2" type="ORF">CLV43_123105</name>
</gene>
<dbReference type="Proteomes" id="UP000239494">
    <property type="component" value="Unassembled WGS sequence"/>
</dbReference>
<evidence type="ECO:0000313" key="2">
    <source>
        <dbReference type="EMBL" id="PRY31003.1"/>
    </source>
</evidence>
<keyword evidence="3" id="KW-1185">Reference proteome</keyword>
<dbReference type="AlphaFoldDB" id="A0A2T0SCF7"/>